<feature type="transmembrane region" description="Helical" evidence="7">
    <location>
        <begin position="87"/>
        <end position="114"/>
    </location>
</feature>
<feature type="transmembrane region" description="Helical" evidence="7">
    <location>
        <begin position="197"/>
        <end position="222"/>
    </location>
</feature>
<evidence type="ECO:0000256" key="6">
    <source>
        <dbReference type="ARBA" id="ARBA00023136"/>
    </source>
</evidence>
<comment type="caution">
    <text evidence="8">The sequence shown here is derived from an EMBL/GenBank/DDBJ whole genome shotgun (WGS) entry which is preliminary data.</text>
</comment>
<comment type="similarity">
    <text evidence="2 7">Belongs to the UPF0259 family.</text>
</comment>
<evidence type="ECO:0000256" key="7">
    <source>
        <dbReference type="HAMAP-Rule" id="MF_01067"/>
    </source>
</evidence>
<dbReference type="AlphaFoldDB" id="D4B8U8"/>
<keyword evidence="6 7" id="KW-0472">Membrane</keyword>
<gene>
    <name evidence="8" type="ORF">CIT292_06886</name>
</gene>
<proteinExistence type="inferred from homology"/>
<evidence type="ECO:0000256" key="4">
    <source>
        <dbReference type="ARBA" id="ARBA00022692"/>
    </source>
</evidence>
<comment type="subcellular location">
    <subcellularLocation>
        <location evidence="1">Cell inner membrane</location>
        <topology evidence="1">Multi-pass membrane protein</topology>
    </subcellularLocation>
    <subcellularLocation>
        <location evidence="7">Cell membrane</location>
        <topology evidence="7">Multi-pass membrane protein</topology>
    </subcellularLocation>
</comment>
<keyword evidence="5 7" id="KW-1133">Transmembrane helix</keyword>
<organism evidence="8 9">
    <name type="scientific">Citrobacter youngae ATCC 29220</name>
    <dbReference type="NCBI Taxonomy" id="500640"/>
    <lineage>
        <taxon>Bacteria</taxon>
        <taxon>Pseudomonadati</taxon>
        <taxon>Pseudomonadota</taxon>
        <taxon>Gammaproteobacteria</taxon>
        <taxon>Enterobacterales</taxon>
        <taxon>Enterobacteriaceae</taxon>
        <taxon>Citrobacter</taxon>
        <taxon>Citrobacter freundii complex</taxon>
    </lineage>
</organism>
<evidence type="ECO:0000256" key="5">
    <source>
        <dbReference type="ARBA" id="ARBA00022989"/>
    </source>
</evidence>
<accession>D4B8U8</accession>
<keyword evidence="3 7" id="KW-1003">Cell membrane</keyword>
<name>D4B8U8_9ENTR</name>
<dbReference type="HOGENOM" id="CLU_073287_0_0_6"/>
<dbReference type="eggNOG" id="ENOG502Z96Y">
    <property type="taxonomic scope" value="Bacteria"/>
</dbReference>
<dbReference type="Proteomes" id="UP000003880">
    <property type="component" value="Unassembled WGS sequence"/>
</dbReference>
<feature type="transmembrane region" description="Helical" evidence="7">
    <location>
        <begin position="152"/>
        <end position="176"/>
    </location>
</feature>
<dbReference type="HAMAP" id="MF_01067">
    <property type="entry name" value="UPF0259"/>
    <property type="match status" value="1"/>
</dbReference>
<evidence type="ECO:0000256" key="3">
    <source>
        <dbReference type="ARBA" id="ARBA00022475"/>
    </source>
</evidence>
<feature type="transmembrane region" description="Helical" evidence="7">
    <location>
        <begin position="126"/>
        <end position="146"/>
    </location>
</feature>
<evidence type="ECO:0000313" key="9">
    <source>
        <dbReference type="Proteomes" id="UP000003880"/>
    </source>
</evidence>
<evidence type="ECO:0000313" key="8">
    <source>
        <dbReference type="EMBL" id="EFE09610.1"/>
    </source>
</evidence>
<evidence type="ECO:0000256" key="1">
    <source>
        <dbReference type="ARBA" id="ARBA00004429"/>
    </source>
</evidence>
<dbReference type="NCBIfam" id="NF002774">
    <property type="entry name" value="PRK02868.1"/>
    <property type="match status" value="1"/>
</dbReference>
<dbReference type="Pfam" id="PF06790">
    <property type="entry name" value="UPF0259"/>
    <property type="match status" value="1"/>
</dbReference>
<feature type="transmembrane region" description="Helical" evidence="7">
    <location>
        <begin position="228"/>
        <end position="249"/>
    </location>
</feature>
<dbReference type="EMBL" id="ABWL02000005">
    <property type="protein sequence ID" value="EFE09610.1"/>
    <property type="molecule type" value="Genomic_DNA"/>
</dbReference>
<evidence type="ECO:0000256" key="2">
    <source>
        <dbReference type="ARBA" id="ARBA00005633"/>
    </source>
</evidence>
<dbReference type="InterPro" id="IPR009627">
    <property type="entry name" value="UPF0259"/>
</dbReference>
<reference evidence="8 9" key="1">
    <citation type="submission" date="2010-02" db="EMBL/GenBank/DDBJ databases">
        <authorList>
            <person name="Weinstock G."/>
            <person name="Sodergren E."/>
            <person name="Clifton S."/>
            <person name="Fulton L."/>
            <person name="Fulton B."/>
            <person name="Courtney L."/>
            <person name="Fronick C."/>
            <person name="Harrison M."/>
            <person name="Strong C."/>
            <person name="Farmer C."/>
            <person name="Delahaunty K."/>
            <person name="Markovic C."/>
            <person name="Hall O."/>
            <person name="Minx P."/>
            <person name="Tomlinson C."/>
            <person name="Mitreva M."/>
            <person name="Nelson J."/>
            <person name="Hou S."/>
            <person name="Wollam A."/>
            <person name="Pepin K.H."/>
            <person name="Johnson M."/>
            <person name="Bhonagiri V."/>
            <person name="Zhang X."/>
            <person name="Suruliraj S."/>
            <person name="Warren W."/>
            <person name="Chinwalla A."/>
            <person name="Mardis E.R."/>
            <person name="Wilson R.K."/>
        </authorList>
    </citation>
    <scope>NUCLEOTIDE SEQUENCE [LARGE SCALE GENOMIC DNA]</scope>
    <source>
        <strain evidence="8 9">ATCC 29220</strain>
    </source>
</reference>
<feature type="transmembrane region" description="Helical" evidence="7">
    <location>
        <begin position="30"/>
        <end position="51"/>
    </location>
</feature>
<keyword evidence="4 7" id="KW-0812">Transmembrane</keyword>
<protein>
    <recommendedName>
        <fullName evidence="7">UPF0259 membrane protein CIT292_06886</fullName>
    </recommendedName>
</protein>
<dbReference type="GO" id="GO:0005886">
    <property type="term" value="C:plasma membrane"/>
    <property type="evidence" value="ECO:0007669"/>
    <property type="project" value="UniProtKB-SubCell"/>
</dbReference>
<sequence length="257" mass="27632">MNTCKTQGECMSITAKSVYRDTGNFFRNQFITILLVSLLCAFITVVLGHAFSPTDAQIAQLSEGDQLTSSVGLFDLVQNMTPEQQQILLRASAASTFSGLIGNAILAGGIILMIQLISAGHRVSALRAIGASAPVLPKLFILIFLTTLLVQIGIMLVVVPGILLAILLALAPVMLVQDKMGVFAAMRNSMRLAWSNMRLVAPAVIGWLLAKTLLLLFAPSFAVLTPNVGAVLANTLSNMISAVLLIYLFRLYMLIRQ</sequence>